<reference evidence="9 10" key="1">
    <citation type="submission" date="2018-07" db="EMBL/GenBank/DDBJ databases">
        <title>Freshwater and sediment microbial communities from various areas in North America, analyzing microbe dynamics in response to fracking.</title>
        <authorList>
            <person name="Lamendella R."/>
        </authorList>
    </citation>
    <scope>NUCLEOTIDE SEQUENCE [LARGE SCALE GENOMIC DNA]</scope>
    <source>
        <strain evidence="9 10">160A</strain>
    </source>
</reference>
<dbReference type="SUPFAM" id="SSF55874">
    <property type="entry name" value="ATPase domain of HSP90 chaperone/DNA topoisomerase II/histidine kinase"/>
    <property type="match status" value="1"/>
</dbReference>
<evidence type="ECO:0000313" key="10">
    <source>
        <dbReference type="Proteomes" id="UP000252733"/>
    </source>
</evidence>
<dbReference type="PROSITE" id="PS50109">
    <property type="entry name" value="HIS_KIN"/>
    <property type="match status" value="1"/>
</dbReference>
<dbReference type="InterPro" id="IPR003661">
    <property type="entry name" value="HisK_dim/P_dom"/>
</dbReference>
<evidence type="ECO:0000313" key="9">
    <source>
        <dbReference type="EMBL" id="RCW31616.1"/>
    </source>
</evidence>
<dbReference type="InterPro" id="IPR001610">
    <property type="entry name" value="PAC"/>
</dbReference>
<dbReference type="AlphaFoldDB" id="A0A368US42"/>
<name>A0A368US42_9BACT</name>
<keyword evidence="4" id="KW-0808">Transferase</keyword>
<dbReference type="PANTHER" id="PTHR43711:SF31">
    <property type="entry name" value="HISTIDINE KINASE"/>
    <property type="match status" value="1"/>
</dbReference>
<comment type="caution">
    <text evidence="9">The sequence shown here is derived from an EMBL/GenBank/DDBJ whole genome shotgun (WGS) entry which is preliminary data.</text>
</comment>
<dbReference type="Pfam" id="PF02518">
    <property type="entry name" value="HATPase_c"/>
    <property type="match status" value="1"/>
</dbReference>
<evidence type="ECO:0000259" key="8">
    <source>
        <dbReference type="PROSITE" id="PS50112"/>
    </source>
</evidence>
<evidence type="ECO:0000256" key="3">
    <source>
        <dbReference type="ARBA" id="ARBA00022553"/>
    </source>
</evidence>
<dbReference type="InterPro" id="IPR035965">
    <property type="entry name" value="PAS-like_dom_sf"/>
</dbReference>
<evidence type="ECO:0000256" key="5">
    <source>
        <dbReference type="ARBA" id="ARBA00022777"/>
    </source>
</evidence>
<feature type="domain" description="PAS" evidence="8">
    <location>
        <begin position="20"/>
        <end position="57"/>
    </location>
</feature>
<dbReference type="PANTHER" id="PTHR43711">
    <property type="entry name" value="TWO-COMPONENT HISTIDINE KINASE"/>
    <property type="match status" value="1"/>
</dbReference>
<gene>
    <name evidence="9" type="ORF">DFO77_11762</name>
</gene>
<keyword evidence="6" id="KW-0902">Two-component regulatory system</keyword>
<feature type="domain" description="Histidine kinase" evidence="7">
    <location>
        <begin position="415"/>
        <end position="637"/>
    </location>
</feature>
<dbReference type="Pfam" id="PF13188">
    <property type="entry name" value="PAS_8"/>
    <property type="match status" value="1"/>
</dbReference>
<evidence type="ECO:0000256" key="6">
    <source>
        <dbReference type="ARBA" id="ARBA00023012"/>
    </source>
</evidence>
<dbReference type="PRINTS" id="PR00344">
    <property type="entry name" value="BCTRLSENSOR"/>
</dbReference>
<organism evidence="9 10">
    <name type="scientific">Marinilabilia salmonicolor</name>
    <dbReference type="NCBI Taxonomy" id="989"/>
    <lineage>
        <taxon>Bacteria</taxon>
        <taxon>Pseudomonadati</taxon>
        <taxon>Bacteroidota</taxon>
        <taxon>Bacteroidia</taxon>
        <taxon>Marinilabiliales</taxon>
        <taxon>Marinilabiliaceae</taxon>
        <taxon>Marinilabilia</taxon>
    </lineage>
</organism>
<dbReference type="InterPro" id="IPR036890">
    <property type="entry name" value="HATPase_C_sf"/>
</dbReference>
<dbReference type="InterPro" id="IPR036097">
    <property type="entry name" value="HisK_dim/P_sf"/>
</dbReference>
<evidence type="ECO:0000259" key="7">
    <source>
        <dbReference type="PROSITE" id="PS50109"/>
    </source>
</evidence>
<evidence type="ECO:0000256" key="1">
    <source>
        <dbReference type="ARBA" id="ARBA00000085"/>
    </source>
</evidence>
<proteinExistence type="predicted"/>
<dbReference type="InterPro" id="IPR005467">
    <property type="entry name" value="His_kinase_dom"/>
</dbReference>
<dbReference type="PROSITE" id="PS50112">
    <property type="entry name" value="PAS"/>
    <property type="match status" value="2"/>
</dbReference>
<protein>
    <recommendedName>
        <fullName evidence="2">histidine kinase</fullName>
        <ecNumber evidence="2">2.7.13.3</ecNumber>
    </recommendedName>
</protein>
<dbReference type="InterPro" id="IPR050736">
    <property type="entry name" value="Sensor_HK_Regulatory"/>
</dbReference>
<dbReference type="EMBL" id="QPIZ01000017">
    <property type="protein sequence ID" value="RCW31616.1"/>
    <property type="molecule type" value="Genomic_DNA"/>
</dbReference>
<dbReference type="GO" id="GO:0006355">
    <property type="term" value="P:regulation of DNA-templated transcription"/>
    <property type="evidence" value="ECO:0007669"/>
    <property type="project" value="InterPro"/>
</dbReference>
<keyword evidence="10" id="KW-1185">Reference proteome</keyword>
<dbReference type="CDD" id="cd16922">
    <property type="entry name" value="HATPase_EvgS-ArcB-TorS-like"/>
    <property type="match status" value="1"/>
</dbReference>
<dbReference type="InterPro" id="IPR004358">
    <property type="entry name" value="Sig_transdc_His_kin-like_C"/>
</dbReference>
<accession>A0A368US42</accession>
<dbReference type="Gene3D" id="3.30.565.10">
    <property type="entry name" value="Histidine kinase-like ATPase, C-terminal domain"/>
    <property type="match status" value="1"/>
</dbReference>
<dbReference type="SMART" id="SM00091">
    <property type="entry name" value="PAS"/>
    <property type="match status" value="3"/>
</dbReference>
<dbReference type="GO" id="GO:0000155">
    <property type="term" value="F:phosphorelay sensor kinase activity"/>
    <property type="evidence" value="ECO:0007669"/>
    <property type="project" value="InterPro"/>
</dbReference>
<dbReference type="Proteomes" id="UP000252733">
    <property type="component" value="Unassembled WGS sequence"/>
</dbReference>
<dbReference type="Pfam" id="PF00989">
    <property type="entry name" value="PAS"/>
    <property type="match status" value="2"/>
</dbReference>
<dbReference type="SUPFAM" id="SSF47384">
    <property type="entry name" value="Homodimeric domain of signal transducing histidine kinase"/>
    <property type="match status" value="1"/>
</dbReference>
<dbReference type="CDD" id="cd00082">
    <property type="entry name" value="HisKA"/>
    <property type="match status" value="1"/>
</dbReference>
<dbReference type="InterPro" id="IPR013767">
    <property type="entry name" value="PAS_fold"/>
</dbReference>
<dbReference type="Gene3D" id="3.30.450.20">
    <property type="entry name" value="PAS domain"/>
    <property type="match status" value="3"/>
</dbReference>
<evidence type="ECO:0000256" key="4">
    <source>
        <dbReference type="ARBA" id="ARBA00022679"/>
    </source>
</evidence>
<keyword evidence="5" id="KW-0418">Kinase</keyword>
<dbReference type="CDD" id="cd00130">
    <property type="entry name" value="PAS"/>
    <property type="match status" value="2"/>
</dbReference>
<dbReference type="InterPro" id="IPR000014">
    <property type="entry name" value="PAS"/>
</dbReference>
<dbReference type="NCBIfam" id="TIGR00229">
    <property type="entry name" value="sensory_box"/>
    <property type="match status" value="2"/>
</dbReference>
<dbReference type="SMART" id="SM00086">
    <property type="entry name" value="PAC"/>
    <property type="match status" value="2"/>
</dbReference>
<comment type="catalytic activity">
    <reaction evidence="1">
        <text>ATP + protein L-histidine = ADP + protein N-phospho-L-histidine.</text>
        <dbReference type="EC" id="2.7.13.3"/>
    </reaction>
</comment>
<dbReference type="SMART" id="SM00387">
    <property type="entry name" value="HATPase_c"/>
    <property type="match status" value="1"/>
</dbReference>
<dbReference type="EC" id="2.7.13.3" evidence="2"/>
<sequence>MWVCDFLGLLNMRDFSKDILFQTLPTGVVCFDEGGAVVCANPAALEMLGMRLDDLMSGENDISFWRLLAENGEDIPVDQQPSRIALKTGLPVNDKIAGFFHPVKNAYCWLKVDAIPVFDEGEESPSGVYLNLADVTAEVNARNKLKQAQSDYQMLVDNMHSGVAIIQDGLLKFLNKSFTTYTHQELDDLIGTPFIELIIPEERQRISEFYVKRLAGLEVPESYRTKILSVNGAQVWVDFKVKKLDYRGKPTLLVLINDVDAEVRAEQELKYSELRFRRLFEEAPIGISLVAETGELLEVNQKFADISGYTRQEMLQMTFADFTHSEDLEKDLLLFEELKAGKRDSYEMLKRYIRKDGGIVWGELKVRSFIDAFEKLQIIGMFEDRTSEVNARKELEIARDMANESSRLKSAFLASVSHELRTPLNAVLGFSDIIQNTAEQESNREYAGFIYEAGFKVMTIIDDILELAMSEHGKIRLRPATFRLGDLFDEFGKHLQEIVYKYGKDEVVDSLNEIDPTLRDVEIVTDKSKVYQVIVNLVKNAVKFTERGFVKLGCFKCSQNRIALSVQDTGIGIPDDQKEVIFDFFRQADGQDHAKYGGIGIGLAISQRVANAMNGEIRVDSVPGKGTTFTFEIPLKLEEGH</sequence>
<feature type="domain" description="PAS" evidence="8">
    <location>
        <begin position="272"/>
        <end position="329"/>
    </location>
</feature>
<dbReference type="Pfam" id="PF00512">
    <property type="entry name" value="HisKA"/>
    <property type="match status" value="1"/>
</dbReference>
<keyword evidence="3" id="KW-0597">Phosphoprotein</keyword>
<evidence type="ECO:0000256" key="2">
    <source>
        <dbReference type="ARBA" id="ARBA00012438"/>
    </source>
</evidence>
<dbReference type="SUPFAM" id="SSF55785">
    <property type="entry name" value="PYP-like sensor domain (PAS domain)"/>
    <property type="match status" value="3"/>
</dbReference>
<dbReference type="Gene3D" id="1.10.287.130">
    <property type="match status" value="1"/>
</dbReference>
<dbReference type="SMART" id="SM00388">
    <property type="entry name" value="HisKA"/>
    <property type="match status" value="1"/>
</dbReference>
<dbReference type="InterPro" id="IPR003594">
    <property type="entry name" value="HATPase_dom"/>
</dbReference>